<keyword evidence="3" id="KW-1185">Reference proteome</keyword>
<dbReference type="HOGENOM" id="CLU_060070_0_1_4"/>
<dbReference type="STRING" id="1835254.CL55_00010460"/>
<dbReference type="Pfam" id="PF01564">
    <property type="entry name" value="Spermine_synth"/>
    <property type="match status" value="1"/>
</dbReference>
<protein>
    <submittedName>
        <fullName evidence="2">Spermidine synthase</fullName>
    </submittedName>
</protein>
<proteinExistence type="predicted"/>
<evidence type="ECO:0000313" key="2">
    <source>
        <dbReference type="EMBL" id="AKD25379.1"/>
    </source>
</evidence>
<dbReference type="EMBL" id="CP007501">
    <property type="protein sequence ID" value="AKD25379.1"/>
    <property type="molecule type" value="Genomic_DNA"/>
</dbReference>
<evidence type="ECO:0000313" key="3">
    <source>
        <dbReference type="Proteomes" id="UP000061135"/>
    </source>
</evidence>
<sequence>MELAHGCAYSAMRESGLNKLMSDLFMAMEPVTFSESGGVRYLHFGSELIQGAMRIRDPDEIYLEYNQQMMAWLLFLETRPGMRVAQLGLGTGALTKFAYRYCPAVKTTVVELNPAVIVSARSMFFTPSDDRRLETLQTDAKAFVKNTKYQNYFDAVQVDLYDAICDGPSASSLDFYKGCFDILRSPGVLTVNLFSSHKSFEINLNNICEAFDNRVLLFPESHDCNVVAIAFKGPLLDVEWKEVSKRAKLIMEKTGLPTNRWVSGLNRENAHQENKLSI</sequence>
<dbReference type="PANTHER" id="PTHR43317:SF1">
    <property type="entry name" value="THERMOSPERMINE SYNTHASE ACAULIS5"/>
    <property type="match status" value="1"/>
</dbReference>
<name>A0A0E3V0L4_9BURK</name>
<dbReference type="SUPFAM" id="SSF53335">
    <property type="entry name" value="S-adenosyl-L-methionine-dependent methyltransferases"/>
    <property type="match status" value="1"/>
</dbReference>
<gene>
    <name evidence="2" type="ORF">CL55_00010460</name>
</gene>
<dbReference type="Proteomes" id="UP000061135">
    <property type="component" value="Chromosome"/>
</dbReference>
<dbReference type="KEGG" id="pdq:CL55_00010460"/>
<dbReference type="Gene3D" id="3.40.50.150">
    <property type="entry name" value="Vaccinia Virus protein VP39"/>
    <property type="match status" value="1"/>
</dbReference>
<reference evidence="2 3" key="1">
    <citation type="submission" date="2014-03" db="EMBL/GenBank/DDBJ databases">
        <title>Genome of Polynucleobacter strain MWH-MoK4.</title>
        <authorList>
            <person name="Hahn M.W."/>
        </authorList>
    </citation>
    <scope>NUCLEOTIDE SEQUENCE [LARGE SCALE GENOMIC DNA]</scope>
    <source>
        <strain evidence="2 3">MWH-MoK4</strain>
    </source>
</reference>
<dbReference type="AlphaFoldDB" id="A0A0E3V0L4"/>
<keyword evidence="1" id="KW-0620">Polyamine biosynthesis</keyword>
<dbReference type="GO" id="GO:0006596">
    <property type="term" value="P:polyamine biosynthetic process"/>
    <property type="evidence" value="ECO:0007669"/>
    <property type="project" value="UniProtKB-KW"/>
</dbReference>
<dbReference type="PANTHER" id="PTHR43317">
    <property type="entry name" value="THERMOSPERMINE SYNTHASE ACAULIS5"/>
    <property type="match status" value="1"/>
</dbReference>
<accession>A0A0E3V0L4</accession>
<dbReference type="InterPro" id="IPR029063">
    <property type="entry name" value="SAM-dependent_MTases_sf"/>
</dbReference>
<evidence type="ECO:0000256" key="1">
    <source>
        <dbReference type="ARBA" id="ARBA00023115"/>
    </source>
</evidence>
<organism evidence="2 3">
    <name type="scientific">Polynucleobacter duraquae</name>
    <dbReference type="NCBI Taxonomy" id="1835254"/>
    <lineage>
        <taxon>Bacteria</taxon>
        <taxon>Pseudomonadati</taxon>
        <taxon>Pseudomonadota</taxon>
        <taxon>Betaproteobacteria</taxon>
        <taxon>Burkholderiales</taxon>
        <taxon>Burkholderiaceae</taxon>
        <taxon>Polynucleobacter</taxon>
    </lineage>
</organism>
<dbReference type="PATRIC" id="fig|576611.7.peg.1062"/>